<dbReference type="Proteomes" id="UP000315010">
    <property type="component" value="Unassembled WGS sequence"/>
</dbReference>
<dbReference type="RefSeq" id="WP_146400524.1">
    <property type="nucleotide sequence ID" value="NZ_SJPJ01000001.1"/>
</dbReference>
<organism evidence="4 5">
    <name type="scientific">Novipirellula herctigrandis</name>
    <dbReference type="NCBI Taxonomy" id="2527986"/>
    <lineage>
        <taxon>Bacteria</taxon>
        <taxon>Pseudomonadati</taxon>
        <taxon>Planctomycetota</taxon>
        <taxon>Planctomycetia</taxon>
        <taxon>Pirellulales</taxon>
        <taxon>Pirellulaceae</taxon>
        <taxon>Novipirellula</taxon>
    </lineage>
</organism>
<evidence type="ECO:0000313" key="4">
    <source>
        <dbReference type="EMBL" id="TWT83391.1"/>
    </source>
</evidence>
<dbReference type="SMART" id="SM00028">
    <property type="entry name" value="TPR"/>
    <property type="match status" value="2"/>
</dbReference>
<sequence length="887" mass="99372">MSKQKPEKNKADSSQKSYDNVALGLLLCAAVAAVGGSGVLFSVWWKTGPPDPIETIDFASREYIQGRVVLAGELARTAKFEDELDADDEDFLPEIEPEEQAEQTAEPDDETAAAPNPEDETAALKKKRDFLIGAGLVARAKESADARSQREHFAEAAPILEKIAASGFPIGREVDGLQFLGEAMFGLGEYDKAAKLLTQAIQRDPTLRRSLTPTLAQAQLKSNEPSADAALATIEEYLRDPALRVPLRRAAENIQIEALTQLRRFEEAQQIIDSKISSLPDPENDPQNELSEYRDQLKLAGAVVQIRKTIDRYGKKPNEKFLDRSKAVAELSEAMQSLADIHREGPPRLAAIARVWAGRAYLCQGMPDRALAQMTTVRQQRPFGAEAIIGSLEEMELLADQGRGLEMVQTTRFIMHELVNEQGFDASLLSFDEFQRRMIVALERLRDHGKYPAAIDIARMLPPVFSPAEALMQEGITYREWGASTVKEGTGIGGDVSRAASSLARTRFRAAGDAFAQAAEYDYDTPRYLPTTWAAIDAYQQGRHYGRSIQLLRPYLRYEERRRQPRGLVAFGRALLADNKPIEAIDSLETCIAEFTRDPLRYDARLLLAMACSEIGDLDKARAYLMDNLHDGELTPQSPAWRDSLFTLAEMLYRKGYENHLLAEQAYPAERIELLKKNQPILEDAIRRLDESAERYWPSPRAQMAAYLAARSHVLAAEWPRLESIAPDVLDTARRSLRNKVDTELQAALDGFGRLRESLLIREDEQRLSDDAKSMLRNCFMAEADTLKELGRLDDAAVAYRAVSLRYMNEPPALEAILGQARCMKALSRKREADLLIRQAEVVLQRIPTRFDGEFDRTTRYDRKGWEQLLAWMNSGIDDLGGIPGRS</sequence>
<keyword evidence="3" id="KW-1133">Transmembrane helix</keyword>
<dbReference type="SUPFAM" id="SSF48452">
    <property type="entry name" value="TPR-like"/>
    <property type="match status" value="1"/>
</dbReference>
<proteinExistence type="predicted"/>
<dbReference type="InterPro" id="IPR011990">
    <property type="entry name" value="TPR-like_helical_dom_sf"/>
</dbReference>
<evidence type="ECO:0000313" key="5">
    <source>
        <dbReference type="Proteomes" id="UP000315010"/>
    </source>
</evidence>
<dbReference type="PROSITE" id="PS50005">
    <property type="entry name" value="TPR"/>
    <property type="match status" value="1"/>
</dbReference>
<reference evidence="4 5" key="1">
    <citation type="submission" date="2019-02" db="EMBL/GenBank/DDBJ databases">
        <title>Deep-cultivation of Planctomycetes and their phenomic and genomic characterization uncovers novel biology.</title>
        <authorList>
            <person name="Wiegand S."/>
            <person name="Jogler M."/>
            <person name="Boedeker C."/>
            <person name="Pinto D."/>
            <person name="Vollmers J."/>
            <person name="Rivas-Marin E."/>
            <person name="Kohn T."/>
            <person name="Peeters S.H."/>
            <person name="Heuer A."/>
            <person name="Rast P."/>
            <person name="Oberbeckmann S."/>
            <person name="Bunk B."/>
            <person name="Jeske O."/>
            <person name="Meyerdierks A."/>
            <person name="Storesund J.E."/>
            <person name="Kallscheuer N."/>
            <person name="Luecker S."/>
            <person name="Lage O.M."/>
            <person name="Pohl T."/>
            <person name="Merkel B.J."/>
            <person name="Hornburger P."/>
            <person name="Mueller R.-W."/>
            <person name="Bruemmer F."/>
            <person name="Labrenz M."/>
            <person name="Spormann A.M."/>
            <person name="Op Den Camp H."/>
            <person name="Overmann J."/>
            <person name="Amann R."/>
            <person name="Jetten M.S.M."/>
            <person name="Mascher T."/>
            <person name="Medema M.H."/>
            <person name="Devos D.P."/>
            <person name="Kaster A.-K."/>
            <person name="Ovreas L."/>
            <person name="Rohde M."/>
            <person name="Galperin M.Y."/>
            <person name="Jogler C."/>
        </authorList>
    </citation>
    <scope>NUCLEOTIDE SEQUENCE [LARGE SCALE GENOMIC DNA]</scope>
    <source>
        <strain evidence="4 5">CA13</strain>
    </source>
</reference>
<keyword evidence="1" id="KW-0802">TPR repeat</keyword>
<evidence type="ECO:0000256" key="2">
    <source>
        <dbReference type="SAM" id="MobiDB-lite"/>
    </source>
</evidence>
<keyword evidence="3" id="KW-0472">Membrane</keyword>
<evidence type="ECO:0000256" key="1">
    <source>
        <dbReference type="PROSITE-ProRule" id="PRU00339"/>
    </source>
</evidence>
<keyword evidence="3" id="KW-0812">Transmembrane</keyword>
<dbReference type="Gene3D" id="1.25.40.10">
    <property type="entry name" value="Tetratricopeptide repeat domain"/>
    <property type="match status" value="3"/>
</dbReference>
<gene>
    <name evidence="4" type="ORF">CA13_48560</name>
</gene>
<feature type="transmembrane region" description="Helical" evidence="3">
    <location>
        <begin position="21"/>
        <end position="45"/>
    </location>
</feature>
<dbReference type="OrthoDB" id="251479at2"/>
<dbReference type="InterPro" id="IPR019734">
    <property type="entry name" value="TPR_rpt"/>
</dbReference>
<comment type="caution">
    <text evidence="4">The sequence shown here is derived from an EMBL/GenBank/DDBJ whole genome shotgun (WGS) entry which is preliminary data.</text>
</comment>
<accession>A0A5C5Z988</accession>
<protein>
    <submittedName>
        <fullName evidence="4">Tetratricopeptide repeat protein</fullName>
    </submittedName>
</protein>
<evidence type="ECO:0000256" key="3">
    <source>
        <dbReference type="SAM" id="Phobius"/>
    </source>
</evidence>
<keyword evidence="5" id="KW-1185">Reference proteome</keyword>
<feature type="repeat" description="TPR" evidence="1">
    <location>
        <begin position="174"/>
        <end position="207"/>
    </location>
</feature>
<feature type="region of interest" description="Disordered" evidence="2">
    <location>
        <begin position="98"/>
        <end position="120"/>
    </location>
</feature>
<dbReference type="EMBL" id="SJPJ01000001">
    <property type="protein sequence ID" value="TWT83391.1"/>
    <property type="molecule type" value="Genomic_DNA"/>
</dbReference>
<dbReference type="AlphaFoldDB" id="A0A5C5Z988"/>
<name>A0A5C5Z988_9BACT</name>